<dbReference type="PANTHER" id="PTHR22589">
    <property type="entry name" value="CARNITINE O-ACYLTRANSFERASE"/>
    <property type="match status" value="1"/>
</dbReference>
<feature type="domain" description="Choline/carnitine acyltransferase" evidence="3">
    <location>
        <begin position="14"/>
        <end position="109"/>
    </location>
</feature>
<proteinExistence type="predicted"/>
<keyword evidence="4" id="KW-0808">Transferase</keyword>
<sequence>MICLKFKSNNFDDLDPTNAENIQLIESSLFILCLDNSVTTKTTQQQQQPRTGFRDSFHMARMNYAYMGSMLLHGGGSHLHTGNRWWDKFLEIIISKEGICGVVMEHSASE</sequence>
<reference evidence="4 5" key="1">
    <citation type="submission" date="2017-03" db="EMBL/GenBank/DDBJ databases">
        <title>Genome Survey of Euroglyphus maynei.</title>
        <authorList>
            <person name="Arlian L.G."/>
            <person name="Morgan M.S."/>
            <person name="Rider S.D."/>
        </authorList>
    </citation>
    <scope>NUCLEOTIDE SEQUENCE [LARGE SCALE GENOMIC DNA]</scope>
    <source>
        <strain evidence="4">Arlian Lab</strain>
        <tissue evidence="4">Whole body</tissue>
    </source>
</reference>
<accession>A0A1Y3BLC7</accession>
<dbReference type="AlphaFoldDB" id="A0A1Y3BLC7"/>
<comment type="caution">
    <text evidence="4">The sequence shown here is derived from an EMBL/GenBank/DDBJ whole genome shotgun (WGS) entry which is preliminary data.</text>
</comment>
<evidence type="ECO:0000313" key="5">
    <source>
        <dbReference type="Proteomes" id="UP000194236"/>
    </source>
</evidence>
<dbReference type="EMBL" id="MUJZ01011841">
    <property type="protein sequence ID" value="OTF81769.1"/>
    <property type="molecule type" value="Genomic_DNA"/>
</dbReference>
<evidence type="ECO:0000313" key="4">
    <source>
        <dbReference type="EMBL" id="OTF81769.1"/>
    </source>
</evidence>
<dbReference type="InterPro" id="IPR042231">
    <property type="entry name" value="Cho/carn_acyl_trans_2"/>
</dbReference>
<dbReference type="GO" id="GO:0016746">
    <property type="term" value="F:acyltransferase activity"/>
    <property type="evidence" value="ECO:0007669"/>
    <property type="project" value="UniProtKB-KW"/>
</dbReference>
<dbReference type="OrthoDB" id="6435187at2759"/>
<keyword evidence="1" id="KW-0012">Acyltransferase</keyword>
<name>A0A1Y3BLC7_EURMA</name>
<feature type="active site" description="Proton acceptor" evidence="2">
    <location>
        <position position="106"/>
    </location>
</feature>
<gene>
    <name evidence="4" type="ORF">BLA29_013812</name>
</gene>
<dbReference type="Gene3D" id="3.30.559.70">
    <property type="entry name" value="Choline/Carnitine o-acyltransferase, domain 2"/>
    <property type="match status" value="1"/>
</dbReference>
<dbReference type="InterPro" id="IPR000542">
    <property type="entry name" value="Carn_acyl_trans"/>
</dbReference>
<dbReference type="SUPFAM" id="SSF52777">
    <property type="entry name" value="CoA-dependent acyltransferases"/>
    <property type="match status" value="1"/>
</dbReference>
<dbReference type="Proteomes" id="UP000194236">
    <property type="component" value="Unassembled WGS sequence"/>
</dbReference>
<dbReference type="InterPro" id="IPR039551">
    <property type="entry name" value="Cho/carn_acyl_trans"/>
</dbReference>
<organism evidence="4 5">
    <name type="scientific">Euroglyphus maynei</name>
    <name type="common">Mayne's house dust mite</name>
    <dbReference type="NCBI Taxonomy" id="6958"/>
    <lineage>
        <taxon>Eukaryota</taxon>
        <taxon>Metazoa</taxon>
        <taxon>Ecdysozoa</taxon>
        <taxon>Arthropoda</taxon>
        <taxon>Chelicerata</taxon>
        <taxon>Arachnida</taxon>
        <taxon>Acari</taxon>
        <taxon>Acariformes</taxon>
        <taxon>Sarcoptiformes</taxon>
        <taxon>Astigmata</taxon>
        <taxon>Psoroptidia</taxon>
        <taxon>Analgoidea</taxon>
        <taxon>Pyroglyphidae</taxon>
        <taxon>Pyroglyphinae</taxon>
        <taxon>Euroglyphus</taxon>
    </lineage>
</organism>
<evidence type="ECO:0000256" key="2">
    <source>
        <dbReference type="PIRSR" id="PIRSR600542-1"/>
    </source>
</evidence>
<protein>
    <submittedName>
        <fullName evidence="4">Choline O-acetyltransferase-like protein</fullName>
    </submittedName>
</protein>
<dbReference type="PANTHER" id="PTHR22589:SF103">
    <property type="entry name" value="CARNITINE O-ACETYL-TRANSFERASE, ISOFORM A-RELATED"/>
    <property type="match status" value="1"/>
</dbReference>
<dbReference type="Pfam" id="PF00755">
    <property type="entry name" value="Carn_acyltransf"/>
    <property type="match status" value="1"/>
</dbReference>
<keyword evidence="5" id="KW-1185">Reference proteome</keyword>
<evidence type="ECO:0000259" key="3">
    <source>
        <dbReference type="Pfam" id="PF00755"/>
    </source>
</evidence>
<feature type="non-terminal residue" evidence="4">
    <location>
        <position position="110"/>
    </location>
</feature>
<evidence type="ECO:0000256" key="1">
    <source>
        <dbReference type="ARBA" id="ARBA00023315"/>
    </source>
</evidence>